<comment type="caution">
    <text evidence="1">The sequence shown here is derived from an EMBL/GenBank/DDBJ whole genome shotgun (WGS) entry which is preliminary data.</text>
</comment>
<sequence>MTSGIGHNGGPEMTGLSWRTHCWRAARARLVPTLPLEVVRLRVRRAAELGLEYKTYAGIRASTGHDLVAFLFSSNALRILRAGQALPSDRAVKLAAVSSAGLIGLALPPLQAAALAQAAPVLSQSHSAPHHLASFAEARHRLREVLGKTPPDTVLLIGDHGLEAEWCAAGRLAGYLPAERYFTP</sequence>
<dbReference type="Proteomes" id="UP000284547">
    <property type="component" value="Unassembled WGS sequence"/>
</dbReference>
<gene>
    <name evidence="1" type="ORF">D1012_11075</name>
</gene>
<evidence type="ECO:0000313" key="2">
    <source>
        <dbReference type="Proteomes" id="UP000284547"/>
    </source>
</evidence>
<proteinExistence type="predicted"/>
<accession>A0A411Z2A2</accession>
<protein>
    <submittedName>
        <fullName evidence="1">Uncharacterized protein</fullName>
    </submittedName>
</protein>
<dbReference type="AlphaFoldDB" id="A0A411Z2A2"/>
<organism evidence="1 2">
    <name type="scientific">Pseudotabrizicola alkalilacus</name>
    <dbReference type="NCBI Taxonomy" id="2305252"/>
    <lineage>
        <taxon>Bacteria</taxon>
        <taxon>Pseudomonadati</taxon>
        <taxon>Pseudomonadota</taxon>
        <taxon>Alphaproteobacteria</taxon>
        <taxon>Rhodobacterales</taxon>
        <taxon>Paracoccaceae</taxon>
        <taxon>Pseudotabrizicola</taxon>
    </lineage>
</organism>
<evidence type="ECO:0000313" key="1">
    <source>
        <dbReference type="EMBL" id="RGP37196.1"/>
    </source>
</evidence>
<reference evidence="1 2" key="1">
    <citation type="submission" date="2018-08" db="EMBL/GenBank/DDBJ databases">
        <title>Flavobacterium tibetense sp. nov., isolated from a wetland YonghuCo on Tibetan Plateau.</title>
        <authorList>
            <person name="Phurbu D."/>
            <person name="Lu H."/>
            <person name="Xing P."/>
        </authorList>
    </citation>
    <scope>NUCLEOTIDE SEQUENCE [LARGE SCALE GENOMIC DNA]</scope>
    <source>
        <strain evidence="1 2">DJC</strain>
    </source>
</reference>
<keyword evidence="2" id="KW-1185">Reference proteome</keyword>
<dbReference type="OrthoDB" id="7644647at2"/>
<name>A0A411Z2A2_9RHOB</name>
<dbReference type="EMBL" id="QWEY01000005">
    <property type="protein sequence ID" value="RGP37196.1"/>
    <property type="molecule type" value="Genomic_DNA"/>
</dbReference>